<organism evidence="10 11">
    <name type="scientific">Rothia koreensis</name>
    <dbReference type="NCBI Taxonomy" id="592378"/>
    <lineage>
        <taxon>Bacteria</taxon>
        <taxon>Bacillati</taxon>
        <taxon>Actinomycetota</taxon>
        <taxon>Actinomycetes</taxon>
        <taxon>Micrococcales</taxon>
        <taxon>Micrococcaceae</taxon>
        <taxon>Rothia</taxon>
    </lineage>
</organism>
<dbReference type="GO" id="GO:0015141">
    <property type="term" value="F:succinate transmembrane transporter activity"/>
    <property type="evidence" value="ECO:0007669"/>
    <property type="project" value="UniProtKB-ARBA"/>
</dbReference>
<comment type="similarity">
    <text evidence="2">Belongs to the SLC13A/DASS transporter (TC 2.A.47) family. NADC subfamily.</text>
</comment>
<dbReference type="GO" id="GO:0005886">
    <property type="term" value="C:plasma membrane"/>
    <property type="evidence" value="ECO:0007669"/>
    <property type="project" value="TreeGrafter"/>
</dbReference>
<dbReference type="InterPro" id="IPR031312">
    <property type="entry name" value="Na/sul_symport_CS"/>
</dbReference>
<evidence type="ECO:0000256" key="2">
    <source>
        <dbReference type="ARBA" id="ARBA00006772"/>
    </source>
</evidence>
<reference evidence="10 11" key="1">
    <citation type="submission" date="2019-12" db="EMBL/GenBank/DDBJ databases">
        <authorList>
            <person name="Li J."/>
            <person name="Shi Y."/>
            <person name="Xu G."/>
            <person name="Xiao D."/>
            <person name="Ran X."/>
        </authorList>
    </citation>
    <scope>NUCLEOTIDE SEQUENCE [LARGE SCALE GENOMIC DNA]</scope>
    <source>
        <strain evidence="10 11">JCM 15915</strain>
    </source>
</reference>
<evidence type="ECO:0000256" key="7">
    <source>
        <dbReference type="ARBA" id="ARBA00023136"/>
    </source>
</evidence>
<evidence type="ECO:0000256" key="9">
    <source>
        <dbReference type="SAM" id="Phobius"/>
    </source>
</evidence>
<feature type="transmembrane region" description="Helical" evidence="9">
    <location>
        <begin position="124"/>
        <end position="142"/>
    </location>
</feature>
<comment type="caution">
    <text evidence="10">The sequence shown here is derived from an EMBL/GenBank/DDBJ whole genome shotgun (WGS) entry which is preliminary data.</text>
</comment>
<dbReference type="NCBIfam" id="TIGR00785">
    <property type="entry name" value="dass"/>
    <property type="match status" value="1"/>
</dbReference>
<evidence type="ECO:0000256" key="3">
    <source>
        <dbReference type="ARBA" id="ARBA00020150"/>
    </source>
</evidence>
<keyword evidence="4" id="KW-0813">Transport</keyword>
<keyword evidence="7 9" id="KW-0472">Membrane</keyword>
<evidence type="ECO:0000256" key="6">
    <source>
        <dbReference type="ARBA" id="ARBA00022989"/>
    </source>
</evidence>
<dbReference type="PANTHER" id="PTHR10283:SF82">
    <property type="entry name" value="SOLUTE CARRIER FAMILY 13 MEMBER 2"/>
    <property type="match status" value="1"/>
</dbReference>
<feature type="transmembrane region" description="Helical" evidence="9">
    <location>
        <begin position="415"/>
        <end position="433"/>
    </location>
</feature>
<accession>A0A7K1LG86</accession>
<feature type="transmembrane region" description="Helical" evidence="9">
    <location>
        <begin position="360"/>
        <end position="383"/>
    </location>
</feature>
<dbReference type="InterPro" id="IPR001898">
    <property type="entry name" value="SLC13A/DASS"/>
</dbReference>
<feature type="transmembrane region" description="Helical" evidence="9">
    <location>
        <begin position="59"/>
        <end position="78"/>
    </location>
</feature>
<evidence type="ECO:0000256" key="8">
    <source>
        <dbReference type="ARBA" id="ARBA00031174"/>
    </source>
</evidence>
<feature type="transmembrane region" description="Helical" evidence="9">
    <location>
        <begin position="294"/>
        <end position="310"/>
    </location>
</feature>
<evidence type="ECO:0000256" key="1">
    <source>
        <dbReference type="ARBA" id="ARBA00004141"/>
    </source>
</evidence>
<name>A0A7K1LG86_9MICC</name>
<feature type="transmembrane region" description="Helical" evidence="9">
    <location>
        <begin position="331"/>
        <end position="348"/>
    </location>
</feature>
<protein>
    <recommendedName>
        <fullName evidence="3">Sodium-dependent dicarboxylate transporter SdcS</fullName>
    </recommendedName>
    <alternativeName>
        <fullName evidence="8">Na(+)/dicarboxylate symporter</fullName>
    </alternativeName>
</protein>
<dbReference type="PROSITE" id="PS01271">
    <property type="entry name" value="NA_SULFATE"/>
    <property type="match status" value="1"/>
</dbReference>
<dbReference type="EMBL" id="WOGT01000001">
    <property type="protein sequence ID" value="MUN53942.1"/>
    <property type="molecule type" value="Genomic_DNA"/>
</dbReference>
<feature type="transmembrane region" description="Helical" evidence="9">
    <location>
        <begin position="454"/>
        <end position="477"/>
    </location>
</feature>
<dbReference type="Pfam" id="PF00939">
    <property type="entry name" value="Na_sulph_symp"/>
    <property type="match status" value="1"/>
</dbReference>
<dbReference type="AlphaFoldDB" id="A0A7K1LG86"/>
<dbReference type="OrthoDB" id="9766267at2"/>
<keyword evidence="5 9" id="KW-0812">Transmembrane</keyword>
<keyword evidence="11" id="KW-1185">Reference proteome</keyword>
<dbReference type="CDD" id="cd01115">
    <property type="entry name" value="SLC13_permease"/>
    <property type="match status" value="1"/>
</dbReference>
<gene>
    <name evidence="10" type="ORF">GMA10_01645</name>
</gene>
<feature type="transmembrane region" description="Helical" evidence="9">
    <location>
        <begin position="162"/>
        <end position="182"/>
    </location>
</feature>
<comment type="subcellular location">
    <subcellularLocation>
        <location evidence="1">Membrane</location>
        <topology evidence="1">Multi-pass membrane protein</topology>
    </subcellularLocation>
</comment>
<evidence type="ECO:0000256" key="4">
    <source>
        <dbReference type="ARBA" id="ARBA00022448"/>
    </source>
</evidence>
<sequence>MWFLPQGMDGTQQKVASVLIGVILLWLCESIPIPVTALLGVAMMVLVGVAPASDVLAPFGSSTIFTFIGAFILAQAMLKHGVAQRIAYLVLGIPGVGKSTVRIILAFGVITCVLSAFVSNTATVAMLLPTALGILTVIAQLMQDKGVVKQDFDPMRLRVGAALMLMLAYGASIGGLLTPVGAPPNLIGRGLIESTTGTEISFGQWVAAAAPICVCMLLVLMVILFLVNRPETRRIEGVAEFIADRKRARGRMSRAEINTVIAFSVTVVLWVFPAILSLFVGVDSTVYKAVDDRLDEGIVAVIGAALLFLLPTDTKKLKGTLEWSDAAKIDWGTILLFGSGMIFGAMMGDSGLAKTIGHGLYSSLGVSSGLVITAAAVVLAILISETTSNTAAAAVTVPIVVPLAVAAGVDPVVPALAATFGASFGFMLPISTPQNAIVYGSGTVPIGRMIRTGVIFDVIGGALIVALLPWLASLVGIGG</sequence>
<feature type="transmembrane region" description="Helical" evidence="9">
    <location>
        <begin position="255"/>
        <end position="282"/>
    </location>
</feature>
<dbReference type="Proteomes" id="UP000462152">
    <property type="component" value="Unassembled WGS sequence"/>
</dbReference>
<keyword evidence="6 9" id="KW-1133">Transmembrane helix</keyword>
<feature type="transmembrane region" description="Helical" evidence="9">
    <location>
        <begin position="202"/>
        <end position="227"/>
    </location>
</feature>
<evidence type="ECO:0000256" key="5">
    <source>
        <dbReference type="ARBA" id="ARBA00022692"/>
    </source>
</evidence>
<evidence type="ECO:0000313" key="10">
    <source>
        <dbReference type="EMBL" id="MUN53942.1"/>
    </source>
</evidence>
<dbReference type="PANTHER" id="PTHR10283">
    <property type="entry name" value="SOLUTE CARRIER FAMILY 13 MEMBER"/>
    <property type="match status" value="1"/>
</dbReference>
<feature type="transmembrane region" description="Helical" evidence="9">
    <location>
        <begin position="390"/>
        <end position="409"/>
    </location>
</feature>
<proteinExistence type="inferred from homology"/>
<evidence type="ECO:0000313" key="11">
    <source>
        <dbReference type="Proteomes" id="UP000462152"/>
    </source>
</evidence>